<dbReference type="Gene3D" id="3.30.70.270">
    <property type="match status" value="1"/>
</dbReference>
<protein>
    <submittedName>
        <fullName evidence="2">Retroelement</fullName>
    </submittedName>
</protein>
<reference evidence="3" key="1">
    <citation type="submission" date="2017-03" db="EMBL/GenBank/DDBJ databases">
        <title>Phytopthora megakarya and P. palmivora, two closely related causual agents of cacao black pod achieved similar genome size and gene model numbers by different mechanisms.</title>
        <authorList>
            <person name="Ali S."/>
            <person name="Shao J."/>
            <person name="Larry D.J."/>
            <person name="Kronmiller B."/>
            <person name="Shen D."/>
            <person name="Strem M.D."/>
            <person name="Melnick R.L."/>
            <person name="Guiltinan M.J."/>
            <person name="Tyler B.M."/>
            <person name="Meinhardt L.W."/>
            <person name="Bailey B.A."/>
        </authorList>
    </citation>
    <scope>NUCLEOTIDE SEQUENCE [LARGE SCALE GENOMIC DNA]</scope>
    <source>
        <strain evidence="3">zdho120</strain>
    </source>
</reference>
<dbReference type="AlphaFoldDB" id="A0A225V3H4"/>
<dbReference type="Pfam" id="PF00078">
    <property type="entry name" value="RVT_1"/>
    <property type="match status" value="1"/>
</dbReference>
<dbReference type="InterPro" id="IPR000477">
    <property type="entry name" value="RT_dom"/>
</dbReference>
<keyword evidence="3" id="KW-1185">Reference proteome</keyword>
<accession>A0A225V3H4</accession>
<dbReference type="CDD" id="cd01647">
    <property type="entry name" value="RT_LTR"/>
    <property type="match status" value="1"/>
</dbReference>
<dbReference type="EMBL" id="NBNE01008419">
    <property type="protein sequence ID" value="OWY99498.1"/>
    <property type="molecule type" value="Genomic_DNA"/>
</dbReference>
<dbReference type="PROSITE" id="PS50878">
    <property type="entry name" value="RT_POL"/>
    <property type="match status" value="1"/>
</dbReference>
<dbReference type="PANTHER" id="PTHR33064">
    <property type="entry name" value="POL PROTEIN"/>
    <property type="match status" value="1"/>
</dbReference>
<dbReference type="OrthoDB" id="121517at2759"/>
<dbReference type="InterPro" id="IPR043128">
    <property type="entry name" value="Rev_trsase/Diguanyl_cyclase"/>
</dbReference>
<organism evidence="2 3">
    <name type="scientific">Phytophthora megakarya</name>
    <dbReference type="NCBI Taxonomy" id="4795"/>
    <lineage>
        <taxon>Eukaryota</taxon>
        <taxon>Sar</taxon>
        <taxon>Stramenopiles</taxon>
        <taxon>Oomycota</taxon>
        <taxon>Peronosporomycetes</taxon>
        <taxon>Peronosporales</taxon>
        <taxon>Peronosporaceae</taxon>
        <taxon>Phytophthora</taxon>
    </lineage>
</organism>
<dbReference type="InterPro" id="IPR043502">
    <property type="entry name" value="DNA/RNA_pol_sf"/>
</dbReference>
<name>A0A225V3H4_9STRA</name>
<gene>
    <name evidence="2" type="ORF">PHMEG_00029486</name>
</gene>
<evidence type="ECO:0000313" key="3">
    <source>
        <dbReference type="Proteomes" id="UP000198211"/>
    </source>
</evidence>
<dbReference type="SUPFAM" id="SSF56672">
    <property type="entry name" value="DNA/RNA polymerases"/>
    <property type="match status" value="1"/>
</dbReference>
<dbReference type="InterPro" id="IPR051320">
    <property type="entry name" value="Viral_Replic_Matur_Polypro"/>
</dbReference>
<dbReference type="Gene3D" id="3.10.10.10">
    <property type="entry name" value="HIV Type 1 Reverse Transcriptase, subunit A, domain 1"/>
    <property type="match status" value="1"/>
</dbReference>
<evidence type="ECO:0000259" key="1">
    <source>
        <dbReference type="PROSITE" id="PS50878"/>
    </source>
</evidence>
<proteinExistence type="predicted"/>
<comment type="caution">
    <text evidence="2">The sequence shown here is derived from an EMBL/GenBank/DDBJ whole genome shotgun (WGS) entry which is preliminary data.</text>
</comment>
<evidence type="ECO:0000313" key="2">
    <source>
        <dbReference type="EMBL" id="OWY99498.1"/>
    </source>
</evidence>
<feature type="domain" description="Reverse transcriptase" evidence="1">
    <location>
        <begin position="100"/>
        <end position="280"/>
    </location>
</feature>
<sequence>MMPDTIADNEIGANISEKLQVAVEDANNRCLHGHALDTLEPSLNTHEAKFCVVFGRHPSVKVEPMRVKIPPDTTPVNLSARRYAPMQQAYMDAHITELEELGLVYRNYTSHWASSPRIVPKAFPTDFRMCIDSRAVNALTIPMQWPMPQLDVVITHVAGAKVFFICAWFRGYWQLPFHPDSRECFTFITHRGMYTPTRVPMGAKDAVAYCQSVVEQIFGDLLYNGVLVWLDDILGYAESEEELMELLEEVLQRCEKFGLKLHPGKCKFFLKEVTWCGKVISENGVTHSPERVQGYVNTFKRGGITTVHMCCQLDAVKYSLFARVTSPLYAILEKAMQLQGARTKKRLQKVDLLSVGWGDEEVQSLAQVKAKLLAMVTLAHPKDDWEVPIVTDASLDH</sequence>
<dbReference type="PANTHER" id="PTHR33064:SF37">
    <property type="entry name" value="RIBONUCLEASE H"/>
    <property type="match status" value="1"/>
</dbReference>
<dbReference type="Proteomes" id="UP000198211">
    <property type="component" value="Unassembled WGS sequence"/>
</dbReference>